<evidence type="ECO:0000259" key="1">
    <source>
        <dbReference type="Pfam" id="PF12728"/>
    </source>
</evidence>
<organism evidence="2 3">
    <name type="scientific">Candidatus Curtissbacteria bacterium GW2011_GWA1_40_9</name>
    <dbReference type="NCBI Taxonomy" id="1618408"/>
    <lineage>
        <taxon>Bacteria</taxon>
        <taxon>Candidatus Curtissiibacteriota</taxon>
    </lineage>
</organism>
<proteinExistence type="predicted"/>
<name>A0A0G0TLR6_9BACT</name>
<feature type="domain" description="Helix-turn-helix" evidence="1">
    <location>
        <begin position="127"/>
        <end position="175"/>
    </location>
</feature>
<protein>
    <recommendedName>
        <fullName evidence="1">Helix-turn-helix domain-containing protein</fullName>
    </recommendedName>
</protein>
<evidence type="ECO:0000313" key="3">
    <source>
        <dbReference type="Proteomes" id="UP000034292"/>
    </source>
</evidence>
<sequence length="175" mass="20092">NSNPISDALSSHCRPISHPRYGDGLLWHIGKDKRFKEKGRMEFFPDNSLLRIRFKIGPREYEDRSYRVDRIASQSDQAILFASRGIYGVSCQVEISKEGTVTEIHHLSRLVAGNQEVKEPVQNLESYSVNEAARIIGCTTANIRKLLRNKRLPGVKTGRDWQIEARAVINYVRRR</sequence>
<dbReference type="EMBL" id="LBZV01000005">
    <property type="protein sequence ID" value="KKR77963.1"/>
    <property type="molecule type" value="Genomic_DNA"/>
</dbReference>
<dbReference type="Proteomes" id="UP000034292">
    <property type="component" value="Unassembled WGS sequence"/>
</dbReference>
<dbReference type="Pfam" id="PF12728">
    <property type="entry name" value="HTH_17"/>
    <property type="match status" value="1"/>
</dbReference>
<dbReference type="NCBIfam" id="TIGR01764">
    <property type="entry name" value="excise"/>
    <property type="match status" value="1"/>
</dbReference>
<feature type="non-terminal residue" evidence="2">
    <location>
        <position position="1"/>
    </location>
</feature>
<dbReference type="STRING" id="1618408.UU23_C0005G0001"/>
<dbReference type="AlphaFoldDB" id="A0A0G0TLR6"/>
<dbReference type="InterPro" id="IPR010093">
    <property type="entry name" value="SinI_DNA-bd"/>
</dbReference>
<reference evidence="2 3" key="1">
    <citation type="journal article" date="2015" name="Nature">
        <title>rRNA introns, odd ribosomes, and small enigmatic genomes across a large radiation of phyla.</title>
        <authorList>
            <person name="Brown C.T."/>
            <person name="Hug L.A."/>
            <person name="Thomas B.C."/>
            <person name="Sharon I."/>
            <person name="Castelle C.J."/>
            <person name="Singh A."/>
            <person name="Wilkins M.J."/>
            <person name="Williams K.H."/>
            <person name="Banfield J.F."/>
        </authorList>
    </citation>
    <scope>NUCLEOTIDE SEQUENCE [LARGE SCALE GENOMIC DNA]</scope>
</reference>
<evidence type="ECO:0000313" key="2">
    <source>
        <dbReference type="EMBL" id="KKR77963.1"/>
    </source>
</evidence>
<gene>
    <name evidence="2" type="ORF">UU23_C0005G0001</name>
</gene>
<dbReference type="GO" id="GO:0003677">
    <property type="term" value="F:DNA binding"/>
    <property type="evidence" value="ECO:0007669"/>
    <property type="project" value="InterPro"/>
</dbReference>
<comment type="caution">
    <text evidence="2">The sequence shown here is derived from an EMBL/GenBank/DDBJ whole genome shotgun (WGS) entry which is preliminary data.</text>
</comment>
<dbReference type="InterPro" id="IPR041657">
    <property type="entry name" value="HTH_17"/>
</dbReference>
<accession>A0A0G0TLR6</accession>